<keyword evidence="1" id="KW-0472">Membrane</keyword>
<keyword evidence="1" id="KW-1133">Transmembrane helix</keyword>
<name>A0ABT3ZND2_9BURK</name>
<gene>
    <name evidence="2" type="ORF">OVY01_11395</name>
</gene>
<evidence type="ECO:0000256" key="1">
    <source>
        <dbReference type="SAM" id="Phobius"/>
    </source>
</evidence>
<keyword evidence="1" id="KW-0812">Transmembrane</keyword>
<dbReference type="EMBL" id="JAPMXC010000001">
    <property type="protein sequence ID" value="MCY0387827.1"/>
    <property type="molecule type" value="Genomic_DNA"/>
</dbReference>
<dbReference type="RefSeq" id="WP_267847540.1">
    <property type="nucleotide sequence ID" value="NZ_JAPMXC010000001.1"/>
</dbReference>
<dbReference type="Proteomes" id="UP001082899">
    <property type="component" value="Unassembled WGS sequence"/>
</dbReference>
<reference evidence="2" key="1">
    <citation type="submission" date="2022-11" db="EMBL/GenBank/DDBJ databases">
        <title>Robbsia betulipollinis sp. nov., isolated from pollen of birch (Betula pendula).</title>
        <authorList>
            <person name="Shi H."/>
            <person name="Ambika Manirajan B."/>
            <person name="Ratering S."/>
            <person name="Geissler-Plaum R."/>
            <person name="Schnell S."/>
        </authorList>
    </citation>
    <scope>NUCLEOTIDE SEQUENCE</scope>
    <source>
        <strain evidence="2">Bb-Pol-6</strain>
    </source>
</reference>
<comment type="caution">
    <text evidence="2">The sequence shown here is derived from an EMBL/GenBank/DDBJ whole genome shotgun (WGS) entry which is preliminary data.</text>
</comment>
<accession>A0ABT3ZND2</accession>
<evidence type="ECO:0000313" key="3">
    <source>
        <dbReference type="Proteomes" id="UP001082899"/>
    </source>
</evidence>
<feature type="transmembrane region" description="Helical" evidence="1">
    <location>
        <begin position="12"/>
        <end position="31"/>
    </location>
</feature>
<proteinExistence type="predicted"/>
<protein>
    <submittedName>
        <fullName evidence="2">Uncharacterized protein</fullName>
    </submittedName>
</protein>
<organism evidence="2 3">
    <name type="scientific">Robbsia betulipollinis</name>
    <dbReference type="NCBI Taxonomy" id="2981849"/>
    <lineage>
        <taxon>Bacteria</taxon>
        <taxon>Pseudomonadati</taxon>
        <taxon>Pseudomonadota</taxon>
        <taxon>Betaproteobacteria</taxon>
        <taxon>Burkholderiales</taxon>
        <taxon>Burkholderiaceae</taxon>
        <taxon>Robbsia</taxon>
    </lineage>
</organism>
<sequence>MPRPRDPTRPVMFIVVVAVLFVFGTLLYKALSGKAAYQAEQEAQARAWERTHPDVVPAAPLSASSVRP</sequence>
<keyword evidence="3" id="KW-1185">Reference proteome</keyword>
<evidence type="ECO:0000313" key="2">
    <source>
        <dbReference type="EMBL" id="MCY0387827.1"/>
    </source>
</evidence>